<dbReference type="PRINTS" id="PR00301">
    <property type="entry name" value="HEATSHOCK70"/>
</dbReference>
<dbReference type="GO" id="GO:0051082">
    <property type="term" value="F:unfolded protein binding"/>
    <property type="evidence" value="ECO:0007669"/>
    <property type="project" value="InterPro"/>
</dbReference>
<protein>
    <recommendedName>
        <fullName evidence="3 9">Chaperone protein DnaK</fullName>
    </recommendedName>
    <alternativeName>
        <fullName evidence="9">HSP70</fullName>
    </alternativeName>
    <alternativeName>
        <fullName evidence="9">Heat shock 70 kDa protein</fullName>
    </alternativeName>
    <alternativeName>
        <fullName evidence="9">Heat shock protein 70</fullName>
    </alternativeName>
</protein>
<dbReference type="SUPFAM" id="SSF53067">
    <property type="entry name" value="Actin-like ATPase domain"/>
    <property type="match status" value="2"/>
</dbReference>
<dbReference type="Gene3D" id="2.60.34.10">
    <property type="entry name" value="Substrate Binding Domain Of DNAk, Chain A, domain 1"/>
    <property type="match status" value="1"/>
</dbReference>
<dbReference type="InterPro" id="IPR043129">
    <property type="entry name" value="ATPase_NBD"/>
</dbReference>
<dbReference type="PROSITE" id="PS01036">
    <property type="entry name" value="HSP70_3"/>
    <property type="match status" value="1"/>
</dbReference>
<dbReference type="InterPro" id="IPR012725">
    <property type="entry name" value="Chaperone_DnaK"/>
</dbReference>
<dbReference type="Pfam" id="PF00012">
    <property type="entry name" value="HSP70"/>
    <property type="match status" value="2"/>
</dbReference>
<dbReference type="Gene3D" id="3.30.420.40">
    <property type="match status" value="2"/>
</dbReference>
<evidence type="ECO:0000256" key="4">
    <source>
        <dbReference type="ARBA" id="ARBA00022553"/>
    </source>
</evidence>
<keyword evidence="4 9" id="KW-0597">Phosphoprotein</keyword>
<dbReference type="PANTHER" id="PTHR19375">
    <property type="entry name" value="HEAT SHOCK PROTEIN 70KDA"/>
    <property type="match status" value="1"/>
</dbReference>
<comment type="caution">
    <text evidence="12">The sequence shown here is derived from an EMBL/GenBank/DDBJ whole genome shotgun (WGS) entry which is preliminary data.</text>
</comment>
<comment type="similarity">
    <text evidence="2 9 10">Belongs to the heat shock protein 70 family.</text>
</comment>
<dbReference type="PROSITE" id="PS00329">
    <property type="entry name" value="HSP70_2"/>
    <property type="match status" value="1"/>
</dbReference>
<evidence type="ECO:0000313" key="12">
    <source>
        <dbReference type="EMBL" id="MPQ62131.1"/>
    </source>
</evidence>
<dbReference type="Proteomes" id="UP000342249">
    <property type="component" value="Unassembled WGS sequence"/>
</dbReference>
<accession>A0A5N7IMB3</accession>
<dbReference type="InterPro" id="IPR013126">
    <property type="entry name" value="Hsp_70_fam"/>
</dbReference>
<dbReference type="HAMAP" id="MF_00332">
    <property type="entry name" value="DnaK"/>
    <property type="match status" value="1"/>
</dbReference>
<dbReference type="GO" id="GO:0005524">
    <property type="term" value="F:ATP binding"/>
    <property type="evidence" value="ECO:0007669"/>
    <property type="project" value="UniProtKB-UniRule"/>
</dbReference>
<feature type="modified residue" description="Phosphothreonine; by autocatalysis" evidence="9">
    <location>
        <position position="174"/>
    </location>
</feature>
<evidence type="ECO:0000256" key="11">
    <source>
        <dbReference type="SAM" id="MobiDB-lite"/>
    </source>
</evidence>
<gene>
    <name evidence="9 12" type="primary">dnaK</name>
    <name evidence="12" type="ORF">E4V82_08390</name>
</gene>
<name>A0A5N7IMB3_9CLOT</name>
<dbReference type="InterPro" id="IPR029047">
    <property type="entry name" value="HSP70_peptide-bd_sf"/>
</dbReference>
<evidence type="ECO:0000256" key="9">
    <source>
        <dbReference type="HAMAP-Rule" id="MF_00332"/>
    </source>
</evidence>
<evidence type="ECO:0000256" key="6">
    <source>
        <dbReference type="ARBA" id="ARBA00022840"/>
    </source>
</evidence>
<keyword evidence="7 9" id="KW-0346">Stress response</keyword>
<dbReference type="AlphaFoldDB" id="A0A5N7IMB3"/>
<dbReference type="Gene3D" id="3.90.640.10">
    <property type="entry name" value="Actin, Chain A, domain 4"/>
    <property type="match status" value="1"/>
</dbReference>
<dbReference type="FunFam" id="3.90.640.10:FF:000003">
    <property type="entry name" value="Molecular chaperone DnaK"/>
    <property type="match status" value="1"/>
</dbReference>
<keyword evidence="8 9" id="KW-0143">Chaperone</keyword>
<evidence type="ECO:0000256" key="5">
    <source>
        <dbReference type="ARBA" id="ARBA00022741"/>
    </source>
</evidence>
<comment type="function">
    <text evidence="1 9">Acts as a chaperone.</text>
</comment>
<dbReference type="GO" id="GO:0140662">
    <property type="term" value="F:ATP-dependent protein folding chaperone"/>
    <property type="evidence" value="ECO:0007669"/>
    <property type="project" value="InterPro"/>
</dbReference>
<evidence type="ECO:0000256" key="1">
    <source>
        <dbReference type="ARBA" id="ARBA00002290"/>
    </source>
</evidence>
<dbReference type="FunFam" id="2.60.34.10:FF:000023">
    <property type="entry name" value="70 kDa heat shock cognate protein"/>
    <property type="match status" value="1"/>
</dbReference>
<dbReference type="InterPro" id="IPR018181">
    <property type="entry name" value="Heat_shock_70_CS"/>
</dbReference>
<dbReference type="NCBIfam" id="TIGR02350">
    <property type="entry name" value="prok_dnaK"/>
    <property type="match status" value="1"/>
</dbReference>
<feature type="compositionally biased region" description="Basic and acidic residues" evidence="11">
    <location>
        <begin position="562"/>
        <end position="574"/>
    </location>
</feature>
<dbReference type="PROSITE" id="PS00297">
    <property type="entry name" value="HSP70_1"/>
    <property type="match status" value="1"/>
</dbReference>
<dbReference type="FunFam" id="3.30.420.40:FF:000071">
    <property type="entry name" value="Molecular chaperone DnaK"/>
    <property type="match status" value="1"/>
</dbReference>
<dbReference type="CDD" id="cd10234">
    <property type="entry name" value="ASKHA_NBD_HSP70_DnaK-like"/>
    <property type="match status" value="1"/>
</dbReference>
<evidence type="ECO:0000313" key="13">
    <source>
        <dbReference type="Proteomes" id="UP000342249"/>
    </source>
</evidence>
<dbReference type="SUPFAM" id="SSF100920">
    <property type="entry name" value="Heat shock protein 70kD (HSP70), peptide-binding domain"/>
    <property type="match status" value="1"/>
</dbReference>
<evidence type="ECO:0000256" key="7">
    <source>
        <dbReference type="ARBA" id="ARBA00023016"/>
    </source>
</evidence>
<dbReference type="RefSeq" id="WP_152751974.1">
    <property type="nucleotide sequence ID" value="NZ_SPSE01000020.1"/>
</dbReference>
<keyword evidence="6 9" id="KW-0067">ATP-binding</keyword>
<dbReference type="NCBIfam" id="NF001413">
    <property type="entry name" value="PRK00290.1"/>
    <property type="match status" value="1"/>
</dbReference>
<reference evidence="12 13" key="1">
    <citation type="journal article" date="2019" name="Lett. Appl. Microbiol.">
        <title>A case of 'blown pack' spoilage of vacuum-packaged pork likely associated with Clostridium estertheticum in Canada.</title>
        <authorList>
            <person name="Zhang P."/>
            <person name="Ward P."/>
            <person name="McMullen L.M."/>
            <person name="Yang X."/>
        </authorList>
    </citation>
    <scope>NUCLEOTIDE SEQUENCE [LARGE SCALE GENOMIC DNA]</scope>
    <source>
        <strain evidence="12 13">MA19</strain>
    </source>
</reference>
<proteinExistence type="evidence at transcript level"/>
<sequence length="583" mass="63113">MSKVIGIDLGTTNSCVAVMEGGEAVIIPNAEGGRTTPSIIAFSKTGERLIGEPAKHQIVTNHERTISSIKREMGSDYRANIDGKKYSPQELSAMILQKLKTDAESYLGETVSDAVITVPAYFTDAQRQATKDAGKIAGLNVQRIINEPTAAAVAYGVDKETPQKVIVYDFGGGTFDVSILDINNGVIEVLATAGNNRLGGDDFDSCVVDYLADEFKKENHFNIKKDPTAMQRVKEAAEIAKVELSGMTSTEVNLPFITSNKSGPVHMNITLTRAKFDELTMKLVEATMDPMHQAMRDSGLSISEISKVLLVGGSSRIPAVQASVKKFIGKEPFKGINPDECVAMGAAFQGGVLVGVVKGLLLLDVTPLSLGIETMGGVFSRIIDRNTTLPIKRSQVFTTSGNFQTSVEIHVLQGEREMASHNKTLGKFKLKGIRRALRGVPQIEVSFSIDANGIVNVSAKDLGTGKEQNINITATSNLSQSEIDQAILDAKQFSSEDAKNKEEATIKDQAEQLIYKASVVMKKLDKNDILVIKESVKNTKKALKSKDKTQMVEAVNELSKVLEEMDQKGPHDDISDTTSNNEK</sequence>
<feature type="region of interest" description="Disordered" evidence="11">
    <location>
        <begin position="562"/>
        <end position="583"/>
    </location>
</feature>
<keyword evidence="5 9" id="KW-0547">Nucleotide-binding</keyword>
<evidence type="ECO:0000256" key="3">
    <source>
        <dbReference type="ARBA" id="ARBA00014415"/>
    </source>
</evidence>
<evidence type="ECO:0000256" key="10">
    <source>
        <dbReference type="RuleBase" id="RU003322"/>
    </source>
</evidence>
<dbReference type="EMBL" id="SPSF01000018">
    <property type="protein sequence ID" value="MPQ62131.1"/>
    <property type="molecule type" value="Genomic_DNA"/>
</dbReference>
<comment type="induction">
    <text evidence="9">By stress conditions e.g. heat shock.</text>
</comment>
<evidence type="ECO:0000256" key="8">
    <source>
        <dbReference type="ARBA" id="ARBA00023186"/>
    </source>
</evidence>
<evidence type="ECO:0000256" key="2">
    <source>
        <dbReference type="ARBA" id="ARBA00007381"/>
    </source>
</evidence>
<organism evidence="12 13">
    <name type="scientific">Clostridium estertheticum</name>
    <dbReference type="NCBI Taxonomy" id="238834"/>
    <lineage>
        <taxon>Bacteria</taxon>
        <taxon>Bacillati</taxon>
        <taxon>Bacillota</taxon>
        <taxon>Clostridia</taxon>
        <taxon>Eubacteriales</taxon>
        <taxon>Clostridiaceae</taxon>
        <taxon>Clostridium</taxon>
    </lineage>
</organism>